<reference evidence="2" key="2">
    <citation type="submission" date="2025-09" db="UniProtKB">
        <authorList>
            <consortium name="Ensembl"/>
        </authorList>
    </citation>
    <scope>IDENTIFICATION</scope>
</reference>
<dbReference type="Proteomes" id="UP000694425">
    <property type="component" value="Unplaced"/>
</dbReference>
<name>A0A8C6ZZU2_NEOVI</name>
<dbReference type="Ensembl" id="ENSNVIT00000001499.1">
    <property type="protein sequence ID" value="ENSNVIP00000001300.1"/>
    <property type="gene ID" value="ENSNVIG00000001041.1"/>
</dbReference>
<protein>
    <recommendedName>
        <fullName evidence="4">Testis-expressed sequence 29 protein</fullName>
    </recommendedName>
</protein>
<evidence type="ECO:0000313" key="2">
    <source>
        <dbReference type="Ensembl" id="ENSNVIP00000001300.1"/>
    </source>
</evidence>
<dbReference type="GeneTree" id="ENSGT00510000049560"/>
<evidence type="ECO:0000256" key="1">
    <source>
        <dbReference type="SAM" id="Phobius"/>
    </source>
</evidence>
<dbReference type="PANTHER" id="PTHR37339:SF1">
    <property type="entry name" value="TESTIS-EXPRESSED PROTEIN 29"/>
    <property type="match status" value="1"/>
</dbReference>
<proteinExistence type="predicted"/>
<keyword evidence="1" id="KW-0472">Membrane</keyword>
<evidence type="ECO:0008006" key="4">
    <source>
        <dbReference type="Google" id="ProtNLM"/>
    </source>
</evidence>
<feature type="transmembrane region" description="Helical" evidence="1">
    <location>
        <begin position="57"/>
        <end position="79"/>
    </location>
</feature>
<keyword evidence="1" id="KW-1133">Transmembrane helix</keyword>
<accession>A0A8C6ZZU2</accession>
<sequence length="210" mass="22775">MRYAPEFKKSPSHLLKKFAVCDIPLYDICDYNVTRDRCKELGCCFYKGVCYEKAVPIYVQVFSALIVVIAGAFVITIIYRSAGPPPNTPRDSGAPRAAQPASLTVSAVPVWQVAIRCAVPRWVGPAPSLLDAPCLGPPPPLHGVAGLTLAWAGKEHQPVETDYTGLHLRDSMVAYVLTASPKNSHIEDVKNPGKKIEICSHVPTTANDHS</sequence>
<reference evidence="2" key="1">
    <citation type="submission" date="2025-08" db="UniProtKB">
        <authorList>
            <consortium name="Ensembl"/>
        </authorList>
    </citation>
    <scope>IDENTIFICATION</scope>
</reference>
<keyword evidence="1" id="KW-0812">Transmembrane</keyword>
<dbReference type="PANTHER" id="PTHR37339">
    <property type="entry name" value="TESTIS-EXPRESSED PROTEIN 29"/>
    <property type="match status" value="1"/>
</dbReference>
<dbReference type="AlphaFoldDB" id="A0A8C6ZZU2"/>
<dbReference type="Pfam" id="PF15839">
    <property type="entry name" value="TEX29"/>
    <property type="match status" value="1"/>
</dbReference>
<evidence type="ECO:0000313" key="3">
    <source>
        <dbReference type="Proteomes" id="UP000694425"/>
    </source>
</evidence>
<dbReference type="InterPro" id="IPR031685">
    <property type="entry name" value="TEX29"/>
</dbReference>
<organism evidence="2 3">
    <name type="scientific">Neovison vison</name>
    <name type="common">American mink</name>
    <name type="synonym">Mustela vison</name>
    <dbReference type="NCBI Taxonomy" id="452646"/>
    <lineage>
        <taxon>Eukaryota</taxon>
        <taxon>Metazoa</taxon>
        <taxon>Chordata</taxon>
        <taxon>Craniata</taxon>
        <taxon>Vertebrata</taxon>
        <taxon>Euteleostomi</taxon>
        <taxon>Mammalia</taxon>
        <taxon>Eutheria</taxon>
        <taxon>Laurasiatheria</taxon>
        <taxon>Carnivora</taxon>
        <taxon>Caniformia</taxon>
        <taxon>Musteloidea</taxon>
        <taxon>Mustelidae</taxon>
        <taxon>Mustelinae</taxon>
        <taxon>Neogale</taxon>
    </lineage>
</organism>
<keyword evidence="3" id="KW-1185">Reference proteome</keyword>